<dbReference type="PROSITE" id="PS50188">
    <property type="entry name" value="B302_SPRY"/>
    <property type="match status" value="1"/>
</dbReference>
<protein>
    <recommendedName>
        <fullName evidence="7">B30.2/SPRY domain-containing protein</fullName>
    </recommendedName>
</protein>
<comment type="caution">
    <text evidence="8">The sequence shown here is derived from an EMBL/GenBank/DDBJ whole genome shotgun (WGS) entry which is preliminary data.</text>
</comment>
<keyword evidence="9" id="KW-1185">Reference proteome</keyword>
<feature type="compositionally biased region" description="Low complexity" evidence="4">
    <location>
        <begin position="445"/>
        <end position="458"/>
    </location>
</feature>
<dbReference type="Gene3D" id="1.25.40.20">
    <property type="entry name" value="Ankyrin repeat-containing domain"/>
    <property type="match status" value="3"/>
</dbReference>
<dbReference type="InterPro" id="IPR003877">
    <property type="entry name" value="SPRY_dom"/>
</dbReference>
<feature type="compositionally biased region" description="Polar residues" evidence="4">
    <location>
        <begin position="164"/>
        <end position="174"/>
    </location>
</feature>
<dbReference type="InterPro" id="IPR013320">
    <property type="entry name" value="ConA-like_dom_sf"/>
</dbReference>
<keyword evidence="6" id="KW-0732">Signal</keyword>
<sequence length="1964" mass="220241">MSWHIKLLFLMLLARKVAAADDAEFAFNLFSDIAPILALFGDRFARQFMSESLEWTDHILFAMVPLGIITTITSAIRVAGSSRLKAFIGYAKENKALAEIELMSSTSEEVCELFNGKSVVRAMGKPAIATFLIFPDRLPKSWSKKKNGNGQDSQSNSNVVGVNDANSTPSTSYIHSPKTIGTERTKLTKPEVGSGKGDDGSKNQGSNFQRFLRLLPLHPNQKGNNGRDTEKGQLINETPTAGNSTTKSDNNSATPGNKKSSSNETARDFPGPPNLQLNISSGSREDSNLQKIQSLMLTAIGFILQLGLIAIAGAVELRVSDQGSELFESKAYGFPCYTAGSILLCVGTWLCSVIIEQSTSESLWRVCGDDKPTESAPQLVWLQQAHRVNDQFFKGYVIFAGRKNDLVTSERTEDYDRRLENKKLEAQLIPPPPKPSPNRSSTQHTTSGMSSSTRRSGSPVEMSPGIEKTTSDNQTAEQAPGNFRSWYNKLIGKFNIWELLTSMASLLAALGFILQFMGLRGLAFPCSIAQLLAILVMAGIRAFVRRKLGREIHHYEAPAGYELDFLATYLLVKSSEMSDYMDCKEMPQPPLPPPEALLQWRVKTPEYVRTSASQDPSLSQQVEEAPFPSSSRLVEVRQRLGDLCQWKGKALGSALALSQSIEAFMNEFFDTAEYTGTPLDWQIRAANWDNKLDTFPIQITKNEEVQSEKSSKWRVDVGTVDSTLSLWMAGIVARKIRNQDRPYDWRRAKDGDDLKYPFVRIIGNNDDDGVLKRDIAWWVGETIANESDKSGGCDPDVQDDTCHEIVIGPIEEDMEVPNENCNETRTSPKGKLSITRVESLPVILAQHLFTRFVWFVVKHQRLSKSLRPHFKNKGVSIKGMKTFEGFNFTETWYQPHLIHQKLSELVSRMSSLGLGSEIDIFLCIVPALSSQDLLPNSVILTLMPPILPNRELLDIARCYAGLLKNFIRKEKPEKLRDTVIIRTMDFLYYAYERYHEVEPLPPDTQYELEQIASMLVRTLSTDNTNIFIKLARVYESQCRRVIFRSIFLLLNVVEEDINKLGFSETADLNFDEHFAQQTLEFSRDHISLCKDDKPVKRGTSKLHETRDIFNWTLLHYACAGGQDRALDYVENAVRGHVPQLGDYFQRNPFHIAAINNNKPIPRRLLESFAADDESKLIILETDCNGLTPLHLAARDGNGNFLSTIIKCYAKHKSVLKDALAKKDYWGRQPLHVATKFRQDECARELIKAGSLFGVPDREGNCPIDYFVDSRRTEFSRKNNIDLFLQFKPQTTDLRFNNRRTFLHIAAEVLDESRFKELIEDFDTNAKDSDGRTALHLALVAGRGDIAKVLINKCHDVNVKSNDGQTPLLLALSAGLTDVANTLINGSEKKANIAVRDNQGRTALMYAARGISSEPSKVTGTASSEASELDDKGPWDSKADETLFNSLMNGETGIKAVDDNVETALHHAIEASNEPAMRYLLSFSRTQERMFDETESPLVKACVCGFLIAVQEILKIYPSMINQGDRSYNQPPISWACENGHHDIVEILIKNKSIDVNRPATGDMERTPLHFAVQAQDDECLAILLQCENLDISVRDSLNRTPLDIAIRRSRFEKIDKILGLIDHNRMSDQERLRSLRLIDDSLPPQPKDLIRGILGSIKDEFLLNEYLFRLIEGQGSTMPDEIKDFMKVSLAEREVQKLKAPYHRAVLLGEAGVIEHLPKLSEDQTDLDKDNWRSLDYAEKLGLTNQLKWDEGKTPKTTDQYLMPTTLLWDDLKDNIKVTQCSSSGQAGCNKVLDVKVVKAHSQIEIVCIRADHPIPPRGAAKTFYFEIEVLETASSEWLAIGFCGSDMKPDQMPGWFERSWAFHGDDGGLYMNSGEEMIEPSGDFGKKAVFKKGDFVGVQLDTGTGMGICTRNGEMLNMGNAFQDSKDKYKLGKMYPCVGFRLDEEENKLHFKVNFGISIGSLP</sequence>
<feature type="transmembrane region" description="Helical" evidence="5">
    <location>
        <begin position="294"/>
        <end position="312"/>
    </location>
</feature>
<dbReference type="Gene3D" id="2.60.120.920">
    <property type="match status" value="1"/>
</dbReference>
<gene>
    <name evidence="8" type="ORF">NW762_004614</name>
</gene>
<feature type="region of interest" description="Disordered" evidence="4">
    <location>
        <begin position="142"/>
        <end position="282"/>
    </location>
</feature>
<feature type="transmembrane region" description="Helical" evidence="5">
    <location>
        <begin position="332"/>
        <end position="355"/>
    </location>
</feature>
<dbReference type="PANTHER" id="PTHR24198:SF165">
    <property type="entry name" value="ANKYRIN REPEAT-CONTAINING PROTEIN-RELATED"/>
    <property type="match status" value="1"/>
</dbReference>
<feature type="transmembrane region" description="Helical" evidence="5">
    <location>
        <begin position="494"/>
        <end position="516"/>
    </location>
</feature>
<evidence type="ECO:0000313" key="8">
    <source>
        <dbReference type="EMBL" id="KAJ4265329.1"/>
    </source>
</evidence>
<feature type="repeat" description="ANK" evidence="3">
    <location>
        <begin position="1329"/>
        <end position="1361"/>
    </location>
</feature>
<feature type="chain" id="PRO_5040779682" description="B30.2/SPRY domain-containing protein" evidence="6">
    <location>
        <begin position="20"/>
        <end position="1964"/>
    </location>
</feature>
<dbReference type="PROSITE" id="PS50088">
    <property type="entry name" value="ANK_REPEAT"/>
    <property type="match status" value="3"/>
</dbReference>
<keyword evidence="5" id="KW-0812">Transmembrane</keyword>
<dbReference type="InterPro" id="IPR036770">
    <property type="entry name" value="Ankyrin_rpt-contain_sf"/>
</dbReference>
<evidence type="ECO:0000256" key="6">
    <source>
        <dbReference type="SAM" id="SignalP"/>
    </source>
</evidence>
<keyword evidence="5" id="KW-1133">Transmembrane helix</keyword>
<evidence type="ECO:0000256" key="4">
    <source>
        <dbReference type="SAM" id="MobiDB-lite"/>
    </source>
</evidence>
<evidence type="ECO:0000313" key="9">
    <source>
        <dbReference type="Proteomes" id="UP001152049"/>
    </source>
</evidence>
<dbReference type="PROSITE" id="PS50297">
    <property type="entry name" value="ANK_REP_REGION"/>
    <property type="match status" value="2"/>
</dbReference>
<dbReference type="InterPro" id="IPR001870">
    <property type="entry name" value="B30.2/SPRY"/>
</dbReference>
<dbReference type="InterPro" id="IPR044736">
    <property type="entry name" value="Gid1/RanBPM/SPLA_SPRY"/>
</dbReference>
<feature type="compositionally biased region" description="Polar residues" evidence="4">
    <location>
        <begin position="235"/>
        <end position="264"/>
    </location>
</feature>
<dbReference type="Pfam" id="PF00622">
    <property type="entry name" value="SPRY"/>
    <property type="match status" value="1"/>
</dbReference>
<dbReference type="InterPro" id="IPR002110">
    <property type="entry name" value="Ankyrin_rpt"/>
</dbReference>
<feature type="transmembrane region" description="Helical" evidence="5">
    <location>
        <begin position="59"/>
        <end position="79"/>
    </location>
</feature>
<name>A0A9W8S4J3_9HYPO</name>
<evidence type="ECO:0000256" key="1">
    <source>
        <dbReference type="ARBA" id="ARBA00022737"/>
    </source>
</evidence>
<evidence type="ECO:0000256" key="5">
    <source>
        <dbReference type="SAM" id="Phobius"/>
    </source>
</evidence>
<feature type="repeat" description="ANK" evidence="3">
    <location>
        <begin position="1563"/>
        <end position="1596"/>
    </location>
</feature>
<keyword evidence="1" id="KW-0677">Repeat</keyword>
<evidence type="ECO:0000259" key="7">
    <source>
        <dbReference type="PROSITE" id="PS50188"/>
    </source>
</evidence>
<dbReference type="SUPFAM" id="SSF49899">
    <property type="entry name" value="Concanavalin A-like lectins/glucanases"/>
    <property type="match status" value="1"/>
</dbReference>
<dbReference type="Proteomes" id="UP001152049">
    <property type="component" value="Unassembled WGS sequence"/>
</dbReference>
<dbReference type="SUPFAM" id="SSF48403">
    <property type="entry name" value="Ankyrin repeat"/>
    <property type="match status" value="3"/>
</dbReference>
<feature type="compositionally biased region" description="Low complexity" evidence="4">
    <location>
        <begin position="148"/>
        <end position="158"/>
    </location>
</feature>
<dbReference type="InterPro" id="IPR043136">
    <property type="entry name" value="B30.2/SPRY_sf"/>
</dbReference>
<dbReference type="PANTHER" id="PTHR24198">
    <property type="entry name" value="ANKYRIN REPEAT AND PROTEIN KINASE DOMAIN-CONTAINING PROTEIN"/>
    <property type="match status" value="1"/>
</dbReference>
<keyword evidence="5" id="KW-0472">Membrane</keyword>
<evidence type="ECO:0000256" key="2">
    <source>
        <dbReference type="ARBA" id="ARBA00023043"/>
    </source>
</evidence>
<reference evidence="8" key="1">
    <citation type="submission" date="2022-09" db="EMBL/GenBank/DDBJ databases">
        <title>Fusarium specimens isolated from Avocado Roots.</title>
        <authorList>
            <person name="Stajich J."/>
            <person name="Roper C."/>
            <person name="Heimlech-Rivalta G."/>
        </authorList>
    </citation>
    <scope>NUCLEOTIDE SEQUENCE</scope>
    <source>
        <strain evidence="8">CF00136</strain>
    </source>
</reference>
<feature type="domain" description="B30.2/SPRY" evidence="7">
    <location>
        <begin position="1745"/>
        <end position="1961"/>
    </location>
</feature>
<accession>A0A9W8S4J3</accession>
<proteinExistence type="predicted"/>
<dbReference type="EMBL" id="JAOQAZ010000006">
    <property type="protein sequence ID" value="KAJ4265329.1"/>
    <property type="molecule type" value="Genomic_DNA"/>
</dbReference>
<feature type="region of interest" description="Disordered" evidence="4">
    <location>
        <begin position="1413"/>
        <end position="1434"/>
    </location>
</feature>
<dbReference type="Pfam" id="PF12796">
    <property type="entry name" value="Ank_2"/>
    <property type="match status" value="3"/>
</dbReference>
<dbReference type="SMART" id="SM00248">
    <property type="entry name" value="ANK"/>
    <property type="match status" value="12"/>
</dbReference>
<evidence type="ECO:0000256" key="3">
    <source>
        <dbReference type="PROSITE-ProRule" id="PRU00023"/>
    </source>
</evidence>
<dbReference type="SMART" id="SM00449">
    <property type="entry name" value="SPRY"/>
    <property type="match status" value="1"/>
</dbReference>
<organism evidence="8 9">
    <name type="scientific">Fusarium torreyae</name>
    <dbReference type="NCBI Taxonomy" id="1237075"/>
    <lineage>
        <taxon>Eukaryota</taxon>
        <taxon>Fungi</taxon>
        <taxon>Dikarya</taxon>
        <taxon>Ascomycota</taxon>
        <taxon>Pezizomycotina</taxon>
        <taxon>Sordariomycetes</taxon>
        <taxon>Hypocreomycetidae</taxon>
        <taxon>Hypocreales</taxon>
        <taxon>Nectriaceae</taxon>
        <taxon>Fusarium</taxon>
    </lineage>
</organism>
<feature type="compositionally biased region" description="Polar residues" evidence="4">
    <location>
        <begin position="1413"/>
        <end position="1425"/>
    </location>
</feature>
<dbReference type="CDD" id="cd12885">
    <property type="entry name" value="SPRY_RanBP_like"/>
    <property type="match status" value="1"/>
</dbReference>
<dbReference type="OrthoDB" id="194358at2759"/>
<keyword evidence="2 3" id="KW-0040">ANK repeat</keyword>
<feature type="signal peptide" evidence="6">
    <location>
        <begin position="1"/>
        <end position="19"/>
    </location>
</feature>
<feature type="region of interest" description="Disordered" evidence="4">
    <location>
        <begin position="420"/>
        <end position="478"/>
    </location>
</feature>
<feature type="repeat" description="ANK" evidence="3">
    <location>
        <begin position="1184"/>
        <end position="1206"/>
    </location>
</feature>